<gene>
    <name evidence="2" type="ORF">BpHYR1_045538</name>
</gene>
<sequence length="122" mass="13863">MPQVERSGFFGYVIVQVGCVVVCFVSVIVHWKYLDVFFVVRPKILISNDKPLKNKFSKCFFYFPKPDKKLVNIINYSVGIGTSRYLTGQKFSETVTVSALADSKKSNEVEKETEKKAKAILN</sequence>
<comment type="caution">
    <text evidence="2">The sequence shown here is derived from an EMBL/GenBank/DDBJ whole genome shotgun (WGS) entry which is preliminary data.</text>
</comment>
<keyword evidence="1" id="KW-0472">Membrane</keyword>
<name>A0A3M7SDI9_BRAPC</name>
<dbReference type="EMBL" id="REGN01001612">
    <property type="protein sequence ID" value="RNA33608.1"/>
    <property type="molecule type" value="Genomic_DNA"/>
</dbReference>
<keyword evidence="1" id="KW-1133">Transmembrane helix</keyword>
<feature type="transmembrane region" description="Helical" evidence="1">
    <location>
        <begin position="12"/>
        <end position="34"/>
    </location>
</feature>
<accession>A0A3M7SDI9</accession>
<protein>
    <submittedName>
        <fullName evidence="2">Uncharacterized protein</fullName>
    </submittedName>
</protein>
<proteinExistence type="predicted"/>
<dbReference type="AlphaFoldDB" id="A0A3M7SDI9"/>
<evidence type="ECO:0000313" key="2">
    <source>
        <dbReference type="EMBL" id="RNA33608.1"/>
    </source>
</evidence>
<dbReference type="Proteomes" id="UP000276133">
    <property type="component" value="Unassembled WGS sequence"/>
</dbReference>
<organism evidence="2 3">
    <name type="scientific">Brachionus plicatilis</name>
    <name type="common">Marine rotifer</name>
    <name type="synonym">Brachionus muelleri</name>
    <dbReference type="NCBI Taxonomy" id="10195"/>
    <lineage>
        <taxon>Eukaryota</taxon>
        <taxon>Metazoa</taxon>
        <taxon>Spiralia</taxon>
        <taxon>Gnathifera</taxon>
        <taxon>Rotifera</taxon>
        <taxon>Eurotatoria</taxon>
        <taxon>Monogononta</taxon>
        <taxon>Pseudotrocha</taxon>
        <taxon>Ploima</taxon>
        <taxon>Brachionidae</taxon>
        <taxon>Brachionus</taxon>
    </lineage>
</organism>
<reference evidence="2 3" key="1">
    <citation type="journal article" date="2018" name="Sci. Rep.">
        <title>Genomic signatures of local adaptation to the degree of environmental predictability in rotifers.</title>
        <authorList>
            <person name="Franch-Gras L."/>
            <person name="Hahn C."/>
            <person name="Garcia-Roger E.M."/>
            <person name="Carmona M.J."/>
            <person name="Serra M."/>
            <person name="Gomez A."/>
        </authorList>
    </citation>
    <scope>NUCLEOTIDE SEQUENCE [LARGE SCALE GENOMIC DNA]</scope>
    <source>
        <strain evidence="2">HYR1</strain>
    </source>
</reference>
<evidence type="ECO:0000256" key="1">
    <source>
        <dbReference type="SAM" id="Phobius"/>
    </source>
</evidence>
<keyword evidence="1" id="KW-0812">Transmembrane</keyword>
<keyword evidence="3" id="KW-1185">Reference proteome</keyword>
<evidence type="ECO:0000313" key="3">
    <source>
        <dbReference type="Proteomes" id="UP000276133"/>
    </source>
</evidence>